<dbReference type="FunCoup" id="G4TBW0">
    <property type="interactions" value="47"/>
</dbReference>
<comment type="caution">
    <text evidence="9">The sequence shown here is derived from an EMBL/GenBank/DDBJ whole genome shotgun (WGS) entry which is preliminary data.</text>
</comment>
<feature type="domain" description="Endoplasmic reticulum vesicle transporter N-terminal" evidence="8">
    <location>
        <begin position="47"/>
        <end position="134"/>
    </location>
</feature>
<evidence type="ECO:0000313" key="10">
    <source>
        <dbReference type="Proteomes" id="UP000007148"/>
    </source>
</evidence>
<evidence type="ECO:0000256" key="1">
    <source>
        <dbReference type="ARBA" id="ARBA00004370"/>
    </source>
</evidence>
<dbReference type="GO" id="GO:0030134">
    <property type="term" value="C:COPII-coated ER to Golgi transport vesicle"/>
    <property type="evidence" value="ECO:0007669"/>
    <property type="project" value="TreeGrafter"/>
</dbReference>
<dbReference type="GO" id="GO:0006890">
    <property type="term" value="P:retrograde vesicle-mediated transport, Golgi to endoplasmic reticulum"/>
    <property type="evidence" value="ECO:0007669"/>
    <property type="project" value="TreeGrafter"/>
</dbReference>
<dbReference type="PANTHER" id="PTHR10984:SF81">
    <property type="entry name" value="ER-DERIVED VESICLES PROTEIN ERV41"/>
    <property type="match status" value="1"/>
</dbReference>
<feature type="transmembrane region" description="Helical" evidence="6">
    <location>
        <begin position="66"/>
        <end position="83"/>
    </location>
</feature>
<dbReference type="EMBL" id="CAFZ01000040">
    <property type="protein sequence ID" value="CCA68797.1"/>
    <property type="molecule type" value="Genomic_DNA"/>
</dbReference>
<keyword evidence="4 6" id="KW-0472">Membrane</keyword>
<feature type="transmembrane region" description="Helical" evidence="6">
    <location>
        <begin position="339"/>
        <end position="358"/>
    </location>
</feature>
<sequence>MVGGGSVQEGHKATPPSTLTTELAHIGQMASHDDTSLLDQLDKIAPIKQFDAFPKLPASYKSRTKFGGFMTLFVVTLSFLLVLNDIGEFIWGWSDYEFAIDTDQHRLLEINVDLVVNTPCSILSVDLRDAVGDRLHLSDTIVRDGTLFDISQAHEFKEHQRVLSTREIVAASRRSRGFFSMFKASRPQFRPTWNHTPDGGACRVYGSFAVRKLTGNFHITTLGHGYGGHNAHASHDNINMSHVITEFSFGPYYPDIVQPLDYSFETTQEHFVAFQYFITVVPTTYVAPRSKPLHTHQYSVTHYVKELPHSQGTPGIFFKYDIDPVALEIHQRTTTLTQFLVRIVGVIGGVWVCFGWGIKVASKVSQKAGLTDDDDEPITAEVTGMSAKKRWRGSNLGLRRRNNDDTGSNWSTPMGTPAYSTFSNQPTPASPYATFSNQGSAYGAPPSPYYAPPSRSSSTGPYPPSPSSGQQLLAPTSPYTPSHFPASPLPGQGGFPSGGGLAPPSPRPGSASLYPPASPMSGGAGSFAMQQSNSRPSSIVGTPPAQRYTSNLRHEKKED</sequence>
<name>G4TBW0_SERID</name>
<feature type="compositionally biased region" description="Polar residues" evidence="5">
    <location>
        <begin position="469"/>
        <end position="480"/>
    </location>
</feature>
<dbReference type="GO" id="GO:0005789">
    <property type="term" value="C:endoplasmic reticulum membrane"/>
    <property type="evidence" value="ECO:0007669"/>
    <property type="project" value="TreeGrafter"/>
</dbReference>
<dbReference type="Proteomes" id="UP000007148">
    <property type="component" value="Unassembled WGS sequence"/>
</dbReference>
<keyword evidence="10" id="KW-1185">Reference proteome</keyword>
<feature type="compositionally biased region" description="Polar residues" evidence="5">
    <location>
        <begin position="528"/>
        <end position="540"/>
    </location>
</feature>
<protein>
    <submittedName>
        <fullName evidence="9">Related to ERV41-component of copii vesicles involved in transport between the ER and golgi complex</fullName>
    </submittedName>
</protein>
<keyword evidence="3 6" id="KW-1133">Transmembrane helix</keyword>
<dbReference type="GO" id="GO:0006888">
    <property type="term" value="P:endoplasmic reticulum to Golgi vesicle-mediated transport"/>
    <property type="evidence" value="ECO:0007669"/>
    <property type="project" value="TreeGrafter"/>
</dbReference>
<evidence type="ECO:0000256" key="2">
    <source>
        <dbReference type="ARBA" id="ARBA00022692"/>
    </source>
</evidence>
<evidence type="ECO:0000259" key="7">
    <source>
        <dbReference type="Pfam" id="PF07970"/>
    </source>
</evidence>
<dbReference type="InterPro" id="IPR045888">
    <property type="entry name" value="Erv"/>
</dbReference>
<dbReference type="AlphaFoldDB" id="G4TBW0"/>
<proteinExistence type="predicted"/>
<accession>G4TBW0</accession>
<keyword evidence="2 6" id="KW-0812">Transmembrane</keyword>
<gene>
    <name evidence="9" type="ORF">PIIN_02659</name>
</gene>
<comment type="subcellular location">
    <subcellularLocation>
        <location evidence="1">Membrane</location>
    </subcellularLocation>
</comment>
<feature type="compositionally biased region" description="Polar residues" evidence="5">
    <location>
        <begin position="405"/>
        <end position="438"/>
    </location>
</feature>
<feature type="compositionally biased region" description="Gly residues" evidence="5">
    <location>
        <begin position="491"/>
        <end position="501"/>
    </location>
</feature>
<evidence type="ECO:0000259" key="8">
    <source>
        <dbReference type="Pfam" id="PF13850"/>
    </source>
</evidence>
<dbReference type="Pfam" id="PF13850">
    <property type="entry name" value="ERGIC_N"/>
    <property type="match status" value="1"/>
</dbReference>
<evidence type="ECO:0000256" key="5">
    <source>
        <dbReference type="SAM" id="MobiDB-lite"/>
    </source>
</evidence>
<organism evidence="9 10">
    <name type="scientific">Serendipita indica (strain DSM 11827)</name>
    <name type="common">Root endophyte fungus</name>
    <name type="synonym">Piriformospora indica</name>
    <dbReference type="NCBI Taxonomy" id="1109443"/>
    <lineage>
        <taxon>Eukaryota</taxon>
        <taxon>Fungi</taxon>
        <taxon>Dikarya</taxon>
        <taxon>Basidiomycota</taxon>
        <taxon>Agaricomycotina</taxon>
        <taxon>Agaricomycetes</taxon>
        <taxon>Sebacinales</taxon>
        <taxon>Serendipitaceae</taxon>
        <taxon>Serendipita</taxon>
    </lineage>
</organism>
<feature type="domain" description="Endoplasmic reticulum vesicle transporter C-terminal" evidence="7">
    <location>
        <begin position="200"/>
        <end position="355"/>
    </location>
</feature>
<evidence type="ECO:0000256" key="3">
    <source>
        <dbReference type="ARBA" id="ARBA00022989"/>
    </source>
</evidence>
<feature type="region of interest" description="Disordered" evidence="5">
    <location>
        <begin position="396"/>
        <end position="559"/>
    </location>
</feature>
<dbReference type="InterPro" id="IPR039542">
    <property type="entry name" value="Erv_N"/>
</dbReference>
<evidence type="ECO:0000256" key="6">
    <source>
        <dbReference type="SAM" id="Phobius"/>
    </source>
</evidence>
<dbReference type="eggNOG" id="KOG2667">
    <property type="taxonomic scope" value="Eukaryota"/>
</dbReference>
<dbReference type="Pfam" id="PF07970">
    <property type="entry name" value="COPIIcoated_ERV"/>
    <property type="match status" value="1"/>
</dbReference>
<dbReference type="OrthoDB" id="5541786at2759"/>
<dbReference type="GO" id="GO:0000139">
    <property type="term" value="C:Golgi membrane"/>
    <property type="evidence" value="ECO:0007669"/>
    <property type="project" value="TreeGrafter"/>
</dbReference>
<reference evidence="9 10" key="1">
    <citation type="journal article" date="2011" name="PLoS Pathog.">
        <title>Endophytic Life Strategies Decoded by Genome and Transcriptome Analyses of the Mutualistic Root Symbiont Piriformospora indica.</title>
        <authorList>
            <person name="Zuccaro A."/>
            <person name="Lahrmann U."/>
            <person name="Guldener U."/>
            <person name="Langen G."/>
            <person name="Pfiffi S."/>
            <person name="Biedenkopf D."/>
            <person name="Wong P."/>
            <person name="Samans B."/>
            <person name="Grimm C."/>
            <person name="Basiewicz M."/>
            <person name="Murat C."/>
            <person name="Martin F."/>
            <person name="Kogel K.H."/>
        </authorList>
    </citation>
    <scope>NUCLEOTIDE SEQUENCE [LARGE SCALE GENOMIC DNA]</scope>
    <source>
        <strain evidence="9 10">DSM 11827</strain>
    </source>
</reference>
<dbReference type="PANTHER" id="PTHR10984">
    <property type="entry name" value="ENDOPLASMIC RETICULUM-GOLGI INTERMEDIATE COMPARTMENT PROTEIN"/>
    <property type="match status" value="1"/>
</dbReference>
<evidence type="ECO:0000256" key="4">
    <source>
        <dbReference type="ARBA" id="ARBA00023136"/>
    </source>
</evidence>
<dbReference type="HOGENOM" id="CLU_034705_2_1_1"/>
<dbReference type="OMA" id="VWVCAGW"/>
<dbReference type="InParanoid" id="G4TBW0"/>
<dbReference type="STRING" id="1109443.G4TBW0"/>
<evidence type="ECO:0000313" key="9">
    <source>
        <dbReference type="EMBL" id="CCA68797.1"/>
    </source>
</evidence>
<dbReference type="InterPro" id="IPR012936">
    <property type="entry name" value="Erv_C"/>
</dbReference>